<dbReference type="RefSeq" id="WP_098467999.1">
    <property type="nucleotide sequence ID" value="NZ_PDJD01000001.1"/>
</dbReference>
<evidence type="ECO:0000313" key="2">
    <source>
        <dbReference type="EMBL" id="PFG18760.1"/>
    </source>
</evidence>
<organism evidence="2 3">
    <name type="scientific">Serinibacter salmoneus</name>
    <dbReference type="NCBI Taxonomy" id="556530"/>
    <lineage>
        <taxon>Bacteria</taxon>
        <taxon>Bacillati</taxon>
        <taxon>Actinomycetota</taxon>
        <taxon>Actinomycetes</taxon>
        <taxon>Micrococcales</taxon>
        <taxon>Beutenbergiaceae</taxon>
        <taxon>Serinibacter</taxon>
    </lineage>
</organism>
<dbReference type="InterPro" id="IPR016166">
    <property type="entry name" value="FAD-bd_PCMH"/>
</dbReference>
<sequence length="285" mass="29163">MDITSVTSYRTARSRADLVLAPGERLLAGGTWLMSEPQPGVTGLVDLTGLGWEPIEVSGEGVRIAATCTIADLVAWAPTAPADWRAATLIPQAANALLASFKIWNTATVGGNIARAYAAAAMVAMCATLEGVAEIWRPDGADRHAPVADLVTGNGRNALASGEVLRAVTLPAAALRARATLRKIALAEHGRSGAVVTGRLDSPADGGGAVVTITAATAAPTVLRFPALPATDELAAAVAGAPGYYTDPLGSADWRRGVSVVLARRVREELAREELTSAAAAAEDA</sequence>
<dbReference type="GO" id="GO:0016491">
    <property type="term" value="F:oxidoreductase activity"/>
    <property type="evidence" value="ECO:0007669"/>
    <property type="project" value="InterPro"/>
</dbReference>
<dbReference type="InterPro" id="IPR036318">
    <property type="entry name" value="FAD-bd_PCMH-like_sf"/>
</dbReference>
<dbReference type="PANTHER" id="PTHR42659">
    <property type="entry name" value="XANTHINE DEHYDROGENASE SUBUNIT C-RELATED"/>
    <property type="match status" value="1"/>
</dbReference>
<gene>
    <name evidence="2" type="ORF">ATL40_0303</name>
</gene>
<dbReference type="InterPro" id="IPR051312">
    <property type="entry name" value="Diverse_Substr_Oxidored"/>
</dbReference>
<dbReference type="InterPro" id="IPR002346">
    <property type="entry name" value="Mopterin_DH_FAD-bd"/>
</dbReference>
<dbReference type="OrthoDB" id="3574189at2"/>
<dbReference type="PROSITE" id="PS51387">
    <property type="entry name" value="FAD_PCMH"/>
    <property type="match status" value="1"/>
</dbReference>
<dbReference type="PANTHER" id="PTHR42659:SF9">
    <property type="entry name" value="XANTHINE DEHYDROGENASE FAD-BINDING SUBUNIT XDHB-RELATED"/>
    <property type="match status" value="1"/>
</dbReference>
<dbReference type="EMBL" id="PDJD01000001">
    <property type="protein sequence ID" value="PFG18760.1"/>
    <property type="molecule type" value="Genomic_DNA"/>
</dbReference>
<dbReference type="Gene3D" id="3.30.465.10">
    <property type="match status" value="1"/>
</dbReference>
<dbReference type="SUPFAM" id="SSF56176">
    <property type="entry name" value="FAD-binding/transporter-associated domain-like"/>
    <property type="match status" value="1"/>
</dbReference>
<accession>A0A2A9CYR6</accession>
<evidence type="ECO:0000313" key="3">
    <source>
        <dbReference type="Proteomes" id="UP000224915"/>
    </source>
</evidence>
<dbReference type="AlphaFoldDB" id="A0A2A9CYR6"/>
<dbReference type="Proteomes" id="UP000224915">
    <property type="component" value="Unassembled WGS sequence"/>
</dbReference>
<dbReference type="Pfam" id="PF00941">
    <property type="entry name" value="FAD_binding_5"/>
    <property type="match status" value="1"/>
</dbReference>
<evidence type="ECO:0000259" key="1">
    <source>
        <dbReference type="PROSITE" id="PS51387"/>
    </source>
</evidence>
<dbReference type="GO" id="GO:0071949">
    <property type="term" value="F:FAD binding"/>
    <property type="evidence" value="ECO:0007669"/>
    <property type="project" value="InterPro"/>
</dbReference>
<name>A0A2A9CYR6_9MICO</name>
<feature type="domain" description="FAD-binding PCMH-type" evidence="1">
    <location>
        <begin position="1"/>
        <end position="175"/>
    </location>
</feature>
<comment type="caution">
    <text evidence="2">The sequence shown here is derived from an EMBL/GenBank/DDBJ whole genome shotgun (WGS) entry which is preliminary data.</text>
</comment>
<protein>
    <submittedName>
        <fullName evidence="2">CO/xanthine dehydrogenase FAD-binding subunit</fullName>
    </submittedName>
</protein>
<keyword evidence="3" id="KW-1185">Reference proteome</keyword>
<proteinExistence type="predicted"/>
<reference evidence="2 3" key="1">
    <citation type="submission" date="2017-10" db="EMBL/GenBank/DDBJ databases">
        <title>Sequencing the genomes of 1000 actinobacteria strains.</title>
        <authorList>
            <person name="Klenk H.-P."/>
        </authorList>
    </citation>
    <scope>NUCLEOTIDE SEQUENCE [LARGE SCALE GENOMIC DNA]</scope>
    <source>
        <strain evidence="2 3">DSM 21801</strain>
    </source>
</reference>
<dbReference type="InterPro" id="IPR016169">
    <property type="entry name" value="FAD-bd_PCMH_sub2"/>
</dbReference>